<proteinExistence type="predicted"/>
<keyword evidence="2" id="KW-1185">Reference proteome</keyword>
<dbReference type="EMBL" id="CAAALY010250320">
    <property type="protein sequence ID" value="VEL35645.1"/>
    <property type="molecule type" value="Genomic_DNA"/>
</dbReference>
<reference evidence="1" key="1">
    <citation type="submission" date="2018-11" db="EMBL/GenBank/DDBJ databases">
        <authorList>
            <consortium name="Pathogen Informatics"/>
        </authorList>
    </citation>
    <scope>NUCLEOTIDE SEQUENCE</scope>
</reference>
<accession>A0A448XG59</accession>
<dbReference type="Proteomes" id="UP000784294">
    <property type="component" value="Unassembled WGS sequence"/>
</dbReference>
<evidence type="ECO:0000313" key="1">
    <source>
        <dbReference type="EMBL" id="VEL35645.1"/>
    </source>
</evidence>
<protein>
    <submittedName>
        <fullName evidence="1">Uncharacterized protein</fullName>
    </submittedName>
</protein>
<gene>
    <name evidence="1" type="ORF">PXEA_LOCUS29085</name>
</gene>
<dbReference type="AlphaFoldDB" id="A0A448XG59"/>
<comment type="caution">
    <text evidence="1">The sequence shown here is derived from an EMBL/GenBank/DDBJ whole genome shotgun (WGS) entry which is preliminary data.</text>
</comment>
<sequence>MLSPQLLQPVRQRLEPQLVGFLLKSILASLPHSGRRHSDLDLDLRMSSYPSRQPYTNIHQLVSPAVSLFGLSGWTIESPS</sequence>
<organism evidence="1 2">
    <name type="scientific">Protopolystoma xenopodis</name>
    <dbReference type="NCBI Taxonomy" id="117903"/>
    <lineage>
        <taxon>Eukaryota</taxon>
        <taxon>Metazoa</taxon>
        <taxon>Spiralia</taxon>
        <taxon>Lophotrochozoa</taxon>
        <taxon>Platyhelminthes</taxon>
        <taxon>Monogenea</taxon>
        <taxon>Polyopisthocotylea</taxon>
        <taxon>Polystomatidea</taxon>
        <taxon>Polystomatidae</taxon>
        <taxon>Protopolystoma</taxon>
    </lineage>
</organism>
<evidence type="ECO:0000313" key="2">
    <source>
        <dbReference type="Proteomes" id="UP000784294"/>
    </source>
</evidence>
<name>A0A448XG59_9PLAT</name>